<reference evidence="11" key="2">
    <citation type="journal article" date="2023" name="Commun. Biol.">
        <title>Intrasexual cuticular hydrocarbon dimorphism in a wasp sheds light on hydrocarbon biosynthesis genes in Hymenoptera.</title>
        <authorList>
            <person name="Moris V.C."/>
            <person name="Podsiadlowski L."/>
            <person name="Martin S."/>
            <person name="Oeyen J.P."/>
            <person name="Donath A."/>
            <person name="Petersen M."/>
            <person name="Wilbrandt J."/>
            <person name="Misof B."/>
            <person name="Liedtke D."/>
            <person name="Thamm M."/>
            <person name="Scheiner R."/>
            <person name="Schmitt T."/>
            <person name="Niehuis O."/>
        </authorList>
    </citation>
    <scope>NUCLEOTIDE SEQUENCE</scope>
    <source>
        <strain evidence="11">GBR_01_08_01A</strain>
    </source>
</reference>
<evidence type="ECO:0000259" key="10">
    <source>
        <dbReference type="Pfam" id="PF00151"/>
    </source>
</evidence>
<dbReference type="SUPFAM" id="SSF53474">
    <property type="entry name" value="alpha/beta-Hydrolases"/>
    <property type="match status" value="1"/>
</dbReference>
<evidence type="ECO:0000256" key="5">
    <source>
        <dbReference type="ARBA" id="ARBA00022525"/>
    </source>
</evidence>
<evidence type="ECO:0000256" key="8">
    <source>
        <dbReference type="RuleBase" id="RU004262"/>
    </source>
</evidence>
<dbReference type="AlphaFoldDB" id="A0AAD9RXU9"/>
<keyword evidence="6" id="KW-0378">Hydrolase</keyword>
<feature type="chain" id="PRO_5042264479" description="phospholipase A1" evidence="9">
    <location>
        <begin position="23"/>
        <end position="337"/>
    </location>
</feature>
<proteinExistence type="inferred from homology"/>
<dbReference type="GO" id="GO:0005615">
    <property type="term" value="C:extracellular space"/>
    <property type="evidence" value="ECO:0007669"/>
    <property type="project" value="TreeGrafter"/>
</dbReference>
<evidence type="ECO:0000256" key="9">
    <source>
        <dbReference type="SAM" id="SignalP"/>
    </source>
</evidence>
<dbReference type="InterPro" id="IPR002334">
    <property type="entry name" value="Allerg_PlipaseA1"/>
</dbReference>
<evidence type="ECO:0000256" key="4">
    <source>
        <dbReference type="ARBA" id="ARBA00013179"/>
    </source>
</evidence>
<comment type="subcellular location">
    <subcellularLocation>
        <location evidence="2">Secreted</location>
    </subcellularLocation>
</comment>
<dbReference type="EMBL" id="JAIFRP010000007">
    <property type="protein sequence ID" value="KAK2587498.1"/>
    <property type="molecule type" value="Genomic_DNA"/>
</dbReference>
<protein>
    <recommendedName>
        <fullName evidence="4">phospholipase A1</fullName>
        <ecNumber evidence="4">3.1.1.32</ecNumber>
    </recommendedName>
</protein>
<evidence type="ECO:0000256" key="1">
    <source>
        <dbReference type="ARBA" id="ARBA00000111"/>
    </source>
</evidence>
<keyword evidence="12" id="KW-1185">Reference proteome</keyword>
<dbReference type="InterPro" id="IPR013818">
    <property type="entry name" value="Lipase"/>
</dbReference>
<comment type="catalytic activity">
    <reaction evidence="1">
        <text>a 1,2-diacyl-sn-glycero-3-phosphocholine + H2O = a 2-acyl-sn-glycero-3-phosphocholine + a fatty acid + H(+)</text>
        <dbReference type="Rhea" id="RHEA:18689"/>
        <dbReference type="ChEBI" id="CHEBI:15377"/>
        <dbReference type="ChEBI" id="CHEBI:15378"/>
        <dbReference type="ChEBI" id="CHEBI:28868"/>
        <dbReference type="ChEBI" id="CHEBI:57643"/>
        <dbReference type="ChEBI" id="CHEBI:57875"/>
        <dbReference type="EC" id="3.1.1.32"/>
    </reaction>
</comment>
<keyword evidence="5" id="KW-0964">Secreted</keyword>
<dbReference type="InterPro" id="IPR000734">
    <property type="entry name" value="TAG_lipase"/>
</dbReference>
<dbReference type="EC" id="3.1.1.32" evidence="4"/>
<reference evidence="11" key="1">
    <citation type="submission" date="2021-08" db="EMBL/GenBank/DDBJ databases">
        <authorList>
            <person name="Misof B."/>
            <person name="Oliver O."/>
            <person name="Podsiadlowski L."/>
            <person name="Donath A."/>
            <person name="Peters R."/>
            <person name="Mayer C."/>
            <person name="Rust J."/>
            <person name="Gunkel S."/>
            <person name="Lesny P."/>
            <person name="Martin S."/>
            <person name="Oeyen J.P."/>
            <person name="Petersen M."/>
            <person name="Panagiotis P."/>
            <person name="Wilbrandt J."/>
            <person name="Tanja T."/>
        </authorList>
    </citation>
    <scope>NUCLEOTIDE SEQUENCE</scope>
    <source>
        <strain evidence="11">GBR_01_08_01A</strain>
        <tissue evidence="11">Thorax + abdomen</tissue>
    </source>
</reference>
<dbReference type="GO" id="GO:0016042">
    <property type="term" value="P:lipid catabolic process"/>
    <property type="evidence" value="ECO:0007669"/>
    <property type="project" value="TreeGrafter"/>
</dbReference>
<gene>
    <name evidence="11" type="ORF">KPH14_003198</name>
</gene>
<evidence type="ECO:0000256" key="6">
    <source>
        <dbReference type="ARBA" id="ARBA00022801"/>
    </source>
</evidence>
<comment type="similarity">
    <text evidence="3 8">Belongs to the AB hydrolase superfamily. Lipase family.</text>
</comment>
<dbReference type="GO" id="GO:0008970">
    <property type="term" value="F:phospholipase A1 activity"/>
    <property type="evidence" value="ECO:0007669"/>
    <property type="project" value="UniProtKB-EC"/>
</dbReference>
<feature type="signal peptide" evidence="9">
    <location>
        <begin position="1"/>
        <end position="22"/>
    </location>
</feature>
<dbReference type="InterPro" id="IPR029058">
    <property type="entry name" value="AB_hydrolase_fold"/>
</dbReference>
<dbReference type="Pfam" id="PF00151">
    <property type="entry name" value="Lipase"/>
    <property type="match status" value="1"/>
</dbReference>
<accession>A0AAD9RXU9</accession>
<dbReference type="Gene3D" id="3.40.50.1820">
    <property type="entry name" value="alpha/beta hydrolase"/>
    <property type="match status" value="1"/>
</dbReference>
<dbReference type="Proteomes" id="UP001258017">
    <property type="component" value="Unassembled WGS sequence"/>
</dbReference>
<organism evidence="11 12">
    <name type="scientific">Odynerus spinipes</name>
    <dbReference type="NCBI Taxonomy" id="1348599"/>
    <lineage>
        <taxon>Eukaryota</taxon>
        <taxon>Metazoa</taxon>
        <taxon>Ecdysozoa</taxon>
        <taxon>Arthropoda</taxon>
        <taxon>Hexapoda</taxon>
        <taxon>Insecta</taxon>
        <taxon>Pterygota</taxon>
        <taxon>Neoptera</taxon>
        <taxon>Endopterygota</taxon>
        <taxon>Hymenoptera</taxon>
        <taxon>Apocrita</taxon>
        <taxon>Aculeata</taxon>
        <taxon>Vespoidea</taxon>
        <taxon>Vespidae</taxon>
        <taxon>Eumeninae</taxon>
        <taxon>Odynerus</taxon>
    </lineage>
</organism>
<evidence type="ECO:0000313" key="11">
    <source>
        <dbReference type="EMBL" id="KAK2587498.1"/>
    </source>
</evidence>
<comment type="caution">
    <text evidence="11">The sequence shown here is derived from an EMBL/GenBank/DDBJ whole genome shotgun (WGS) entry which is preliminary data.</text>
</comment>
<name>A0AAD9RXU9_9HYME</name>
<evidence type="ECO:0000256" key="3">
    <source>
        <dbReference type="ARBA" id="ARBA00010701"/>
    </source>
</evidence>
<evidence type="ECO:0000313" key="12">
    <source>
        <dbReference type="Proteomes" id="UP001258017"/>
    </source>
</evidence>
<keyword evidence="7" id="KW-1015">Disulfide bond</keyword>
<feature type="domain" description="Lipase" evidence="10">
    <location>
        <begin position="47"/>
        <end position="328"/>
    </location>
</feature>
<keyword evidence="9" id="KW-0732">Signal</keyword>
<dbReference type="PRINTS" id="PR00825">
    <property type="entry name" value="DOLALLERGEN"/>
</dbReference>
<evidence type="ECO:0000256" key="7">
    <source>
        <dbReference type="ARBA" id="ARBA00023157"/>
    </source>
</evidence>
<sequence length="337" mass="37412">MVNLKYLVFLICFVQTPHYSVADNLVQLVDSVPDRLITDCFFGVETISFILYTRDIEDGVVLTVENITSTDEFKKHVLSRPIVFLIHGFMSAPNNSNYIDLAEAILLKDDVFVISIDWREGACAGGLSLTELAGYSKAAENTHVVGQYIANLTKMLIDKYDAKLPNMLVIGHSLGAQVAGFAGKEFQKLNVGKYPQIIGLDPAGPLFSDKTCSERLCITDAYYLQIIHTTMTAGVTEAIGHVDFYMNKGHLQPGCNPLDISCSHTKAVIYLTETIRHKCCFIGTPWSNYLITEPISMCTKYSCVCVGLNARDYPARGKFYVEVERSSPHCNSHNLIL</sequence>
<evidence type="ECO:0000256" key="2">
    <source>
        <dbReference type="ARBA" id="ARBA00004613"/>
    </source>
</evidence>
<dbReference type="PRINTS" id="PR00821">
    <property type="entry name" value="TAGLIPASE"/>
</dbReference>
<dbReference type="PANTHER" id="PTHR11610">
    <property type="entry name" value="LIPASE"/>
    <property type="match status" value="1"/>
</dbReference>